<keyword evidence="1" id="KW-0732">Signal</keyword>
<evidence type="ECO:0000313" key="2">
    <source>
        <dbReference type="EMBL" id="RNL62584.1"/>
    </source>
</evidence>
<protein>
    <submittedName>
        <fullName evidence="2">Uncharacterized protein</fullName>
    </submittedName>
</protein>
<dbReference type="GO" id="GO:0005975">
    <property type="term" value="P:carbohydrate metabolic process"/>
    <property type="evidence" value="ECO:0007669"/>
    <property type="project" value="UniProtKB-ARBA"/>
</dbReference>
<comment type="caution">
    <text evidence="2">The sequence shown here is derived from an EMBL/GenBank/DDBJ whole genome shotgun (WGS) entry which is preliminary data.</text>
</comment>
<dbReference type="Proteomes" id="UP000267128">
    <property type="component" value="Unassembled WGS sequence"/>
</dbReference>
<evidence type="ECO:0000313" key="3">
    <source>
        <dbReference type="Proteomes" id="UP000267128"/>
    </source>
</evidence>
<proteinExistence type="predicted"/>
<feature type="chain" id="PRO_5017934087" evidence="1">
    <location>
        <begin position="23"/>
        <end position="244"/>
    </location>
</feature>
<dbReference type="InterPro" id="IPR013783">
    <property type="entry name" value="Ig-like_fold"/>
</dbReference>
<evidence type="ECO:0000256" key="1">
    <source>
        <dbReference type="SAM" id="SignalP"/>
    </source>
</evidence>
<organism evidence="2 3">
    <name type="scientific">Nocardioides marmoriginsengisoli</name>
    <dbReference type="NCBI Taxonomy" id="661483"/>
    <lineage>
        <taxon>Bacteria</taxon>
        <taxon>Bacillati</taxon>
        <taxon>Actinomycetota</taxon>
        <taxon>Actinomycetes</taxon>
        <taxon>Propionibacteriales</taxon>
        <taxon>Nocardioidaceae</taxon>
        <taxon>Nocardioides</taxon>
    </lineage>
</organism>
<keyword evidence="3" id="KW-1185">Reference proteome</keyword>
<reference evidence="2 3" key="1">
    <citation type="submission" date="2018-11" db="EMBL/GenBank/DDBJ databases">
        <authorList>
            <person name="Li F."/>
        </authorList>
    </citation>
    <scope>NUCLEOTIDE SEQUENCE [LARGE SCALE GENOMIC DNA]</scope>
    <source>
        <strain evidence="2 3">Gsoil 097</strain>
    </source>
</reference>
<feature type="signal peptide" evidence="1">
    <location>
        <begin position="1"/>
        <end position="22"/>
    </location>
</feature>
<sequence length="244" mass="24779">MVVLALFTVLVAAFAYAVPAQAATPNATTTRVHAAKSGADLVLTASVWSAAGVPAGTVTFYPRPSPGGPPPSPLGGPVAVDSAGAASITLPNTPDWPLNYMAEFTGAEGWANSTGYVNPFGESVKMKPIGTILHIGGPLGLKILTRTFSVKVNYASDGAPAVGEAILFTEKNRAAGASGHPGMDPNYVEPVDVCVGIVDASGYASCTAPAPMASIVTLLTTSAWANHAVFPVYESVRMPILGLG</sequence>
<name>A0A3N0CGJ8_9ACTN</name>
<dbReference type="AlphaFoldDB" id="A0A3N0CGJ8"/>
<dbReference type="EMBL" id="RJSE01000007">
    <property type="protein sequence ID" value="RNL62584.1"/>
    <property type="molecule type" value="Genomic_DNA"/>
</dbReference>
<accession>A0A3N0CGJ8</accession>
<gene>
    <name evidence="2" type="ORF">EFK50_12540</name>
</gene>
<dbReference type="Gene3D" id="2.60.40.10">
    <property type="entry name" value="Immunoglobulins"/>
    <property type="match status" value="1"/>
</dbReference>